<comment type="caution">
    <text evidence="2">The sequence shown here is derived from an EMBL/GenBank/DDBJ whole genome shotgun (WGS) entry which is preliminary data.</text>
</comment>
<dbReference type="Proteomes" id="UP000306102">
    <property type="component" value="Unassembled WGS sequence"/>
</dbReference>
<protein>
    <submittedName>
        <fullName evidence="2">Uncharacterized protein</fullName>
    </submittedName>
</protein>
<gene>
    <name evidence="2" type="ORF">TEA_001522</name>
</gene>
<accession>A0A4S4E9Y0</accession>
<dbReference type="Gene3D" id="1.10.10.60">
    <property type="entry name" value="Homeodomain-like"/>
    <property type="match status" value="1"/>
</dbReference>
<dbReference type="AlphaFoldDB" id="A0A4S4E9Y0"/>
<proteinExistence type="predicted"/>
<evidence type="ECO:0000256" key="1">
    <source>
        <dbReference type="SAM" id="Phobius"/>
    </source>
</evidence>
<evidence type="ECO:0000313" key="3">
    <source>
        <dbReference type="Proteomes" id="UP000306102"/>
    </source>
</evidence>
<keyword evidence="1" id="KW-1133">Transmembrane helix</keyword>
<sequence length="121" mass="13754">MVKWSLEGHNEDDLGEFCEAIEITPRSFKVWMKNNKNMYLEYEESLSSDDSGRFVFSFVGFLGISVKGLVAIEIWFEPAEKLLRDGLIDCLAIEIWFKAAEKLQRYGLIDCLGALVACFSG</sequence>
<keyword evidence="3" id="KW-1185">Reference proteome</keyword>
<dbReference type="EMBL" id="SDRB02006609">
    <property type="protein sequence ID" value="THG12335.1"/>
    <property type="molecule type" value="Genomic_DNA"/>
</dbReference>
<keyword evidence="1" id="KW-0472">Membrane</keyword>
<reference evidence="2 3" key="1">
    <citation type="journal article" date="2018" name="Proc. Natl. Acad. Sci. U.S.A.">
        <title>Draft genome sequence of Camellia sinensis var. sinensis provides insights into the evolution of the tea genome and tea quality.</title>
        <authorList>
            <person name="Wei C."/>
            <person name="Yang H."/>
            <person name="Wang S."/>
            <person name="Zhao J."/>
            <person name="Liu C."/>
            <person name="Gao L."/>
            <person name="Xia E."/>
            <person name="Lu Y."/>
            <person name="Tai Y."/>
            <person name="She G."/>
            <person name="Sun J."/>
            <person name="Cao H."/>
            <person name="Tong W."/>
            <person name="Gao Q."/>
            <person name="Li Y."/>
            <person name="Deng W."/>
            <person name="Jiang X."/>
            <person name="Wang W."/>
            <person name="Chen Q."/>
            <person name="Zhang S."/>
            <person name="Li H."/>
            <person name="Wu J."/>
            <person name="Wang P."/>
            <person name="Li P."/>
            <person name="Shi C."/>
            <person name="Zheng F."/>
            <person name="Jian J."/>
            <person name="Huang B."/>
            <person name="Shan D."/>
            <person name="Shi M."/>
            <person name="Fang C."/>
            <person name="Yue Y."/>
            <person name="Li F."/>
            <person name="Li D."/>
            <person name="Wei S."/>
            <person name="Han B."/>
            <person name="Jiang C."/>
            <person name="Yin Y."/>
            <person name="Xia T."/>
            <person name="Zhang Z."/>
            <person name="Bennetzen J.L."/>
            <person name="Zhao S."/>
            <person name="Wan X."/>
        </authorList>
    </citation>
    <scope>NUCLEOTIDE SEQUENCE [LARGE SCALE GENOMIC DNA]</scope>
    <source>
        <strain evidence="3">cv. Shuchazao</strain>
        <tissue evidence="2">Leaf</tissue>
    </source>
</reference>
<keyword evidence="1" id="KW-0812">Transmembrane</keyword>
<name>A0A4S4E9Y0_CAMSN</name>
<feature type="transmembrane region" description="Helical" evidence="1">
    <location>
        <begin position="54"/>
        <end position="76"/>
    </location>
</feature>
<organism evidence="2 3">
    <name type="scientific">Camellia sinensis var. sinensis</name>
    <name type="common">China tea</name>
    <dbReference type="NCBI Taxonomy" id="542762"/>
    <lineage>
        <taxon>Eukaryota</taxon>
        <taxon>Viridiplantae</taxon>
        <taxon>Streptophyta</taxon>
        <taxon>Embryophyta</taxon>
        <taxon>Tracheophyta</taxon>
        <taxon>Spermatophyta</taxon>
        <taxon>Magnoliopsida</taxon>
        <taxon>eudicotyledons</taxon>
        <taxon>Gunneridae</taxon>
        <taxon>Pentapetalae</taxon>
        <taxon>asterids</taxon>
        <taxon>Ericales</taxon>
        <taxon>Theaceae</taxon>
        <taxon>Camellia</taxon>
    </lineage>
</organism>
<evidence type="ECO:0000313" key="2">
    <source>
        <dbReference type="EMBL" id="THG12335.1"/>
    </source>
</evidence>